<dbReference type="Proteomes" id="UP000187455">
    <property type="component" value="Unassembled WGS sequence"/>
</dbReference>
<gene>
    <name evidence="1" type="ORF">AYI68_g3129</name>
</gene>
<reference evidence="1 2" key="1">
    <citation type="journal article" date="2016" name="Mol. Biol. Evol.">
        <title>Genome-Wide Survey of Gut Fungi (Harpellales) Reveals the First Horizontally Transferred Ubiquitin Gene from a Mosquito Host.</title>
        <authorList>
            <person name="Wang Y."/>
            <person name="White M.M."/>
            <person name="Kvist S."/>
            <person name="Moncalvo J.M."/>
        </authorList>
    </citation>
    <scope>NUCLEOTIDE SEQUENCE [LARGE SCALE GENOMIC DNA]</scope>
    <source>
        <strain evidence="1 2">ALG-7-W6</strain>
    </source>
</reference>
<dbReference type="AlphaFoldDB" id="A0A1R0H0S7"/>
<evidence type="ECO:0000313" key="2">
    <source>
        <dbReference type="Proteomes" id="UP000187455"/>
    </source>
</evidence>
<dbReference type="EMBL" id="LSSL01001277">
    <property type="protein sequence ID" value="OLY82742.1"/>
    <property type="molecule type" value="Genomic_DNA"/>
</dbReference>
<protein>
    <submittedName>
        <fullName evidence="1">Uncharacterized protein</fullName>
    </submittedName>
</protein>
<organism evidence="1 2">
    <name type="scientific">Smittium mucronatum</name>
    <dbReference type="NCBI Taxonomy" id="133383"/>
    <lineage>
        <taxon>Eukaryota</taxon>
        <taxon>Fungi</taxon>
        <taxon>Fungi incertae sedis</taxon>
        <taxon>Zoopagomycota</taxon>
        <taxon>Kickxellomycotina</taxon>
        <taxon>Harpellomycetes</taxon>
        <taxon>Harpellales</taxon>
        <taxon>Legeriomycetaceae</taxon>
        <taxon>Smittium</taxon>
    </lineage>
</organism>
<sequence length="71" mass="8132">MFLYISFSEGISFDSSMGMVMRNHELVDSGNCTYELAPDANTWRELAEDRDRDVSASIFIDAFELNEDLDQ</sequence>
<comment type="caution">
    <text evidence="1">The sequence shown here is derived from an EMBL/GenBank/DDBJ whole genome shotgun (WGS) entry which is preliminary data.</text>
</comment>
<name>A0A1R0H0S7_9FUNG</name>
<evidence type="ECO:0000313" key="1">
    <source>
        <dbReference type="EMBL" id="OLY82742.1"/>
    </source>
</evidence>
<keyword evidence="2" id="KW-1185">Reference proteome</keyword>
<accession>A0A1R0H0S7</accession>
<proteinExistence type="predicted"/>